<dbReference type="Proteomes" id="UP000664859">
    <property type="component" value="Unassembled WGS sequence"/>
</dbReference>
<dbReference type="OrthoDB" id="195322at2759"/>
<gene>
    <name evidence="1" type="ORF">JKP88DRAFT_276045</name>
</gene>
<dbReference type="Pfam" id="PF02672">
    <property type="entry name" value="CP12"/>
    <property type="match status" value="1"/>
</dbReference>
<dbReference type="EMBL" id="JAFCMP010000090">
    <property type="protein sequence ID" value="KAG5187243.1"/>
    <property type="molecule type" value="Genomic_DNA"/>
</dbReference>
<reference evidence="1" key="1">
    <citation type="submission" date="2021-02" db="EMBL/GenBank/DDBJ databases">
        <title>First Annotated Genome of the Yellow-green Alga Tribonema minus.</title>
        <authorList>
            <person name="Mahan K.M."/>
        </authorList>
    </citation>
    <scope>NUCLEOTIDE SEQUENCE</scope>
    <source>
        <strain evidence="1">UTEX B ZZ1240</strain>
    </source>
</reference>
<name>A0A835Z6A4_9STRA</name>
<protein>
    <submittedName>
        <fullName evidence="1">Uncharacterized protein</fullName>
    </submittedName>
</protein>
<evidence type="ECO:0000313" key="2">
    <source>
        <dbReference type="Proteomes" id="UP000664859"/>
    </source>
</evidence>
<accession>A0A835Z6A4</accession>
<sequence>MALNDDITRAEEAALAAVKKYGAKSPEAANAWDEYEEIAASDNTAAFRPGLDEGCDTEASQECSDFEAQMAELQAIIEKGEAVTTDALVAQNKKLIEENQRLRRSLSAYK</sequence>
<dbReference type="AlphaFoldDB" id="A0A835Z6A4"/>
<keyword evidence="2" id="KW-1185">Reference proteome</keyword>
<organism evidence="1 2">
    <name type="scientific">Tribonema minus</name>
    <dbReference type="NCBI Taxonomy" id="303371"/>
    <lineage>
        <taxon>Eukaryota</taxon>
        <taxon>Sar</taxon>
        <taxon>Stramenopiles</taxon>
        <taxon>Ochrophyta</taxon>
        <taxon>PX clade</taxon>
        <taxon>Xanthophyceae</taxon>
        <taxon>Tribonematales</taxon>
        <taxon>Tribonemataceae</taxon>
        <taxon>Tribonema</taxon>
    </lineage>
</organism>
<comment type="caution">
    <text evidence="1">The sequence shown here is derived from an EMBL/GenBank/DDBJ whole genome shotgun (WGS) entry which is preliminary data.</text>
</comment>
<evidence type="ECO:0000313" key="1">
    <source>
        <dbReference type="EMBL" id="KAG5187243.1"/>
    </source>
</evidence>
<proteinExistence type="predicted"/>